<dbReference type="PANTHER" id="PTHR46797:SF1">
    <property type="entry name" value="METHYLPHOSPHONATE SYNTHASE"/>
    <property type="match status" value="1"/>
</dbReference>
<evidence type="ECO:0000313" key="4">
    <source>
        <dbReference type="Proteomes" id="UP001501407"/>
    </source>
</evidence>
<name>A0ABP9MHZ2_9MICO</name>
<dbReference type="CDD" id="cd00093">
    <property type="entry name" value="HTH_XRE"/>
    <property type="match status" value="1"/>
</dbReference>
<dbReference type="PROSITE" id="PS50943">
    <property type="entry name" value="HTH_CROC1"/>
    <property type="match status" value="1"/>
</dbReference>
<gene>
    <name evidence="3" type="ORF">GCM10025760_30620</name>
</gene>
<dbReference type="Gene3D" id="1.10.260.40">
    <property type="entry name" value="lambda repressor-like DNA-binding domains"/>
    <property type="match status" value="1"/>
</dbReference>
<dbReference type="PANTHER" id="PTHR46797">
    <property type="entry name" value="HTH-TYPE TRANSCRIPTIONAL REGULATOR"/>
    <property type="match status" value="1"/>
</dbReference>
<dbReference type="EMBL" id="BAABKZ010000005">
    <property type="protein sequence ID" value="GAA5096971.1"/>
    <property type="molecule type" value="Genomic_DNA"/>
</dbReference>
<dbReference type="InterPro" id="IPR010982">
    <property type="entry name" value="Lambda_DNA-bd_dom_sf"/>
</dbReference>
<organism evidence="3 4">
    <name type="scientific">Microbacterium yannicii</name>
    <dbReference type="NCBI Taxonomy" id="671622"/>
    <lineage>
        <taxon>Bacteria</taxon>
        <taxon>Bacillati</taxon>
        <taxon>Actinomycetota</taxon>
        <taxon>Actinomycetes</taxon>
        <taxon>Micrococcales</taxon>
        <taxon>Microbacteriaceae</taxon>
        <taxon>Microbacterium</taxon>
    </lineage>
</organism>
<dbReference type="SUPFAM" id="SSF47413">
    <property type="entry name" value="lambda repressor-like DNA-binding domains"/>
    <property type="match status" value="1"/>
</dbReference>
<dbReference type="InterPro" id="IPR001387">
    <property type="entry name" value="Cro/C1-type_HTH"/>
</dbReference>
<proteinExistence type="predicted"/>
<keyword evidence="4" id="KW-1185">Reference proteome</keyword>
<comment type="caution">
    <text evidence="3">The sequence shown here is derived from an EMBL/GenBank/DDBJ whole genome shotgun (WGS) entry which is preliminary data.</text>
</comment>
<dbReference type="InterPro" id="IPR014710">
    <property type="entry name" value="RmlC-like_jellyroll"/>
</dbReference>
<dbReference type="CDD" id="cd02209">
    <property type="entry name" value="cupin_XRE_C"/>
    <property type="match status" value="1"/>
</dbReference>
<dbReference type="InterPro" id="IPR050807">
    <property type="entry name" value="TransReg_Diox_bact_type"/>
</dbReference>
<reference evidence="4" key="1">
    <citation type="journal article" date="2019" name="Int. J. Syst. Evol. Microbiol.">
        <title>The Global Catalogue of Microorganisms (GCM) 10K type strain sequencing project: providing services to taxonomists for standard genome sequencing and annotation.</title>
        <authorList>
            <consortium name="The Broad Institute Genomics Platform"/>
            <consortium name="The Broad Institute Genome Sequencing Center for Infectious Disease"/>
            <person name="Wu L."/>
            <person name="Ma J."/>
        </authorList>
    </citation>
    <scope>NUCLEOTIDE SEQUENCE [LARGE SCALE GENOMIC DNA]</scope>
    <source>
        <strain evidence="4">JCM 18959</strain>
    </source>
</reference>
<dbReference type="RefSeq" id="WP_345507940.1">
    <property type="nucleotide sequence ID" value="NZ_BAABKZ010000005.1"/>
</dbReference>
<evidence type="ECO:0000313" key="3">
    <source>
        <dbReference type="EMBL" id="GAA5096971.1"/>
    </source>
</evidence>
<dbReference type="Proteomes" id="UP001501407">
    <property type="component" value="Unassembled WGS sequence"/>
</dbReference>
<feature type="domain" description="HTH cro/C1-type" evidence="2">
    <location>
        <begin position="14"/>
        <end position="68"/>
    </location>
</feature>
<accession>A0ABP9MHZ2</accession>
<protein>
    <submittedName>
        <fullName evidence="3">XRE family transcriptional regulator</fullName>
    </submittedName>
</protein>
<dbReference type="InterPro" id="IPR013096">
    <property type="entry name" value="Cupin_2"/>
</dbReference>
<dbReference type="Pfam" id="PF07883">
    <property type="entry name" value="Cupin_2"/>
    <property type="match status" value="1"/>
</dbReference>
<sequence>MERDTEFTRLGSRLRSIRESRHLTLATVSEASGISISTLSRLESGSRRPHLDLLLPLARVYRLTLDDLVDAPALGDPRIRPRPRVREGVVTVPLSGGDGPWEAFKQVHPPAPDADIRQWVHQGWDWIYVISGRMRLLLADDDLMVEAGAAVEFDTRVPHGFSNPGPGVLEVLCLFNAAGARLHTRAVGEDDRLVSG</sequence>
<evidence type="ECO:0000256" key="1">
    <source>
        <dbReference type="ARBA" id="ARBA00023125"/>
    </source>
</evidence>
<keyword evidence="1" id="KW-0238">DNA-binding</keyword>
<evidence type="ECO:0000259" key="2">
    <source>
        <dbReference type="PROSITE" id="PS50943"/>
    </source>
</evidence>
<dbReference type="SMART" id="SM00530">
    <property type="entry name" value="HTH_XRE"/>
    <property type="match status" value="1"/>
</dbReference>
<dbReference type="Gene3D" id="2.60.120.10">
    <property type="entry name" value="Jelly Rolls"/>
    <property type="match status" value="1"/>
</dbReference>
<dbReference type="SUPFAM" id="SSF51182">
    <property type="entry name" value="RmlC-like cupins"/>
    <property type="match status" value="1"/>
</dbReference>
<dbReference type="Pfam" id="PF13560">
    <property type="entry name" value="HTH_31"/>
    <property type="match status" value="1"/>
</dbReference>
<dbReference type="InterPro" id="IPR011051">
    <property type="entry name" value="RmlC_Cupin_sf"/>
</dbReference>